<dbReference type="PANTHER" id="PTHR30055:SF148">
    <property type="entry name" value="TETR-FAMILY TRANSCRIPTIONAL REGULATOR"/>
    <property type="match status" value="1"/>
</dbReference>
<feature type="DNA-binding region" description="H-T-H motif" evidence="4">
    <location>
        <begin position="45"/>
        <end position="64"/>
    </location>
</feature>
<proteinExistence type="predicted"/>
<protein>
    <submittedName>
        <fullName evidence="7">AcrR family transcriptional regulator</fullName>
    </submittedName>
</protein>
<dbReference type="InterPro" id="IPR036271">
    <property type="entry name" value="Tet_transcr_reg_TetR-rel_C_sf"/>
</dbReference>
<feature type="domain" description="HTH tetR-type" evidence="6">
    <location>
        <begin position="22"/>
        <end position="82"/>
    </location>
</feature>
<evidence type="ECO:0000313" key="8">
    <source>
        <dbReference type="Proteomes" id="UP000614915"/>
    </source>
</evidence>
<dbReference type="InterPro" id="IPR001647">
    <property type="entry name" value="HTH_TetR"/>
</dbReference>
<accession>A0ABS0JH25</accession>
<dbReference type="PANTHER" id="PTHR30055">
    <property type="entry name" value="HTH-TYPE TRANSCRIPTIONAL REGULATOR RUTR"/>
    <property type="match status" value="1"/>
</dbReference>
<evidence type="ECO:0000259" key="6">
    <source>
        <dbReference type="PROSITE" id="PS50977"/>
    </source>
</evidence>
<evidence type="ECO:0000256" key="1">
    <source>
        <dbReference type="ARBA" id="ARBA00023015"/>
    </source>
</evidence>
<keyword evidence="1" id="KW-0805">Transcription regulation</keyword>
<dbReference type="Proteomes" id="UP000614915">
    <property type="component" value="Unassembled WGS sequence"/>
</dbReference>
<dbReference type="SUPFAM" id="SSF46689">
    <property type="entry name" value="Homeodomain-like"/>
    <property type="match status" value="1"/>
</dbReference>
<keyword evidence="8" id="KW-1185">Reference proteome</keyword>
<dbReference type="Gene3D" id="1.10.10.60">
    <property type="entry name" value="Homeodomain-like"/>
    <property type="match status" value="1"/>
</dbReference>
<dbReference type="EMBL" id="JADOTX010000001">
    <property type="protein sequence ID" value="MBG6066271.1"/>
    <property type="molecule type" value="Genomic_DNA"/>
</dbReference>
<dbReference type="SUPFAM" id="SSF48498">
    <property type="entry name" value="Tetracyclin repressor-like, C-terminal domain"/>
    <property type="match status" value="1"/>
</dbReference>
<organism evidence="7 8">
    <name type="scientific">Micromonospora ureilytica</name>
    <dbReference type="NCBI Taxonomy" id="709868"/>
    <lineage>
        <taxon>Bacteria</taxon>
        <taxon>Bacillati</taxon>
        <taxon>Actinomycetota</taxon>
        <taxon>Actinomycetes</taxon>
        <taxon>Micromonosporales</taxon>
        <taxon>Micromonosporaceae</taxon>
        <taxon>Micromonospora</taxon>
    </lineage>
</organism>
<gene>
    <name evidence="7" type="ORF">IW248_002558</name>
</gene>
<dbReference type="Pfam" id="PF16859">
    <property type="entry name" value="TetR_C_11"/>
    <property type="match status" value="1"/>
</dbReference>
<reference evidence="7 8" key="1">
    <citation type="submission" date="2020-11" db="EMBL/GenBank/DDBJ databases">
        <title>Sequencing the genomes of 1000 actinobacteria strains.</title>
        <authorList>
            <person name="Klenk H.-P."/>
        </authorList>
    </citation>
    <scope>NUCLEOTIDE SEQUENCE [LARGE SCALE GENOMIC DNA]</scope>
    <source>
        <strain evidence="7 8">DSM 101692</strain>
    </source>
</reference>
<dbReference type="RefSeq" id="WP_196927149.1">
    <property type="nucleotide sequence ID" value="NZ_JADOTX010000001.1"/>
</dbReference>
<dbReference type="Gene3D" id="1.10.357.10">
    <property type="entry name" value="Tetracycline Repressor, domain 2"/>
    <property type="match status" value="1"/>
</dbReference>
<evidence type="ECO:0000256" key="2">
    <source>
        <dbReference type="ARBA" id="ARBA00023125"/>
    </source>
</evidence>
<evidence type="ECO:0000256" key="3">
    <source>
        <dbReference type="ARBA" id="ARBA00023163"/>
    </source>
</evidence>
<feature type="region of interest" description="Disordered" evidence="5">
    <location>
        <begin position="1"/>
        <end position="23"/>
    </location>
</feature>
<comment type="caution">
    <text evidence="7">The sequence shown here is derived from an EMBL/GenBank/DDBJ whole genome shotgun (WGS) entry which is preliminary data.</text>
</comment>
<keyword evidence="2 4" id="KW-0238">DNA-binding</keyword>
<evidence type="ECO:0000256" key="4">
    <source>
        <dbReference type="PROSITE-ProRule" id="PRU00335"/>
    </source>
</evidence>
<evidence type="ECO:0000256" key="5">
    <source>
        <dbReference type="SAM" id="MobiDB-lite"/>
    </source>
</evidence>
<dbReference type="InterPro" id="IPR050109">
    <property type="entry name" value="HTH-type_TetR-like_transc_reg"/>
</dbReference>
<dbReference type="InterPro" id="IPR009057">
    <property type="entry name" value="Homeodomain-like_sf"/>
</dbReference>
<dbReference type="InterPro" id="IPR011075">
    <property type="entry name" value="TetR_C"/>
</dbReference>
<dbReference type="PRINTS" id="PR00455">
    <property type="entry name" value="HTHTETR"/>
</dbReference>
<name>A0ABS0JH25_9ACTN</name>
<keyword evidence="3" id="KW-0804">Transcription</keyword>
<sequence>MGHEPARPAVSRHHGNRHGRSERARQAVLEAADDLVAAKGFAGVTMEEIASSAGVAKQTVYRWWSSKTDVLMDAFLQDAAEHLTPADTGDLDRDLRVHLRQLADFLSHSDPGAVFKALIGHAQHDQTFAAAFRARFLDEQRQRDRLPLDRAVQRGQISADLDVAAELDQMVGPIFYRVLVTGESVDADFTDHLVDGFFSRRPSTPPA</sequence>
<dbReference type="Pfam" id="PF00440">
    <property type="entry name" value="TetR_N"/>
    <property type="match status" value="1"/>
</dbReference>
<evidence type="ECO:0000313" key="7">
    <source>
        <dbReference type="EMBL" id="MBG6066271.1"/>
    </source>
</evidence>
<dbReference type="PROSITE" id="PS50977">
    <property type="entry name" value="HTH_TETR_2"/>
    <property type="match status" value="1"/>
</dbReference>